<comment type="caution">
    <text evidence="1">The sequence shown here is derived from an EMBL/GenBank/DDBJ whole genome shotgun (WGS) entry which is preliminary data.</text>
</comment>
<keyword evidence="2" id="KW-1185">Reference proteome</keyword>
<accession>A0ABR9R688</accession>
<organism evidence="1 2">
    <name type="scientific">Gemmiger gallinarum</name>
    <dbReference type="NCBI Taxonomy" id="2779354"/>
    <lineage>
        <taxon>Bacteria</taxon>
        <taxon>Bacillati</taxon>
        <taxon>Bacillota</taxon>
        <taxon>Clostridia</taxon>
        <taxon>Eubacteriales</taxon>
        <taxon>Gemmiger</taxon>
    </lineage>
</organism>
<protein>
    <submittedName>
        <fullName evidence="1">Uncharacterized protein</fullName>
    </submittedName>
</protein>
<gene>
    <name evidence="1" type="ORF">INF35_12825</name>
</gene>
<proteinExistence type="predicted"/>
<dbReference type="EMBL" id="JADCKC010000004">
    <property type="protein sequence ID" value="MBE5038672.1"/>
    <property type="molecule type" value="Genomic_DNA"/>
</dbReference>
<sequence>MKYKETGFRAFYRKFTVFMFTDTLREVTKKFPGAEQGNCILTYGYIDRSAGLTLEILAVGVAEKDNVTFFEGTDTYRSFLRIGAVMEQEFFALRDEDGSLYAEHATKIEQLRHYDASQEVEQTRQMNFLDASRDPSYIDDVLVYLFKERLSPEGCWVRITGLEEHSLKGTLLNEPDQNFGCHRGEELSFFVQQNQDKQFFCCCVLTT</sequence>
<dbReference type="Proteomes" id="UP000768567">
    <property type="component" value="Unassembled WGS sequence"/>
</dbReference>
<name>A0ABR9R688_9FIRM</name>
<evidence type="ECO:0000313" key="2">
    <source>
        <dbReference type="Proteomes" id="UP000768567"/>
    </source>
</evidence>
<dbReference type="RefSeq" id="WP_193503074.1">
    <property type="nucleotide sequence ID" value="NZ_JADCKC010000004.1"/>
</dbReference>
<evidence type="ECO:0000313" key="1">
    <source>
        <dbReference type="EMBL" id="MBE5038672.1"/>
    </source>
</evidence>
<reference evidence="1 2" key="1">
    <citation type="submission" date="2020-10" db="EMBL/GenBank/DDBJ databases">
        <title>ChiBAC.</title>
        <authorList>
            <person name="Zenner C."/>
            <person name="Hitch T.C.A."/>
            <person name="Clavel T."/>
        </authorList>
    </citation>
    <scope>NUCLEOTIDE SEQUENCE [LARGE SCALE GENOMIC DNA]</scope>
    <source>
        <strain evidence="1 2">DSM 109015</strain>
    </source>
</reference>